<evidence type="ECO:0000313" key="3">
    <source>
        <dbReference type="EMBL" id="GAA4735092.1"/>
    </source>
</evidence>
<feature type="domain" description="YdbS-like PH" evidence="2">
    <location>
        <begin position="83"/>
        <end position="141"/>
    </location>
</feature>
<dbReference type="PANTHER" id="PTHR37938">
    <property type="entry name" value="BLL0215 PROTEIN"/>
    <property type="match status" value="1"/>
</dbReference>
<name>A0ABP8YQV5_9MICO</name>
<keyword evidence="4" id="KW-1185">Reference proteome</keyword>
<evidence type="ECO:0000259" key="2">
    <source>
        <dbReference type="Pfam" id="PF03703"/>
    </source>
</evidence>
<feature type="region of interest" description="Disordered" evidence="1">
    <location>
        <begin position="159"/>
        <end position="292"/>
    </location>
</feature>
<reference evidence="4" key="1">
    <citation type="journal article" date="2019" name="Int. J. Syst. Evol. Microbiol.">
        <title>The Global Catalogue of Microorganisms (GCM) 10K type strain sequencing project: providing services to taxonomists for standard genome sequencing and annotation.</title>
        <authorList>
            <consortium name="The Broad Institute Genomics Platform"/>
            <consortium name="The Broad Institute Genome Sequencing Center for Infectious Disease"/>
            <person name="Wu L."/>
            <person name="Ma J."/>
        </authorList>
    </citation>
    <scope>NUCLEOTIDE SEQUENCE [LARGE SCALE GENOMIC DNA]</scope>
    <source>
        <strain evidence="4">JCM 18063</strain>
    </source>
</reference>
<dbReference type="InterPro" id="IPR005182">
    <property type="entry name" value="YdbS-like_PH"/>
</dbReference>
<dbReference type="Pfam" id="PF03703">
    <property type="entry name" value="bPH_2"/>
    <property type="match status" value="1"/>
</dbReference>
<evidence type="ECO:0000256" key="1">
    <source>
        <dbReference type="SAM" id="MobiDB-lite"/>
    </source>
</evidence>
<proteinExistence type="predicted"/>
<dbReference type="EMBL" id="BAABID010000017">
    <property type="protein sequence ID" value="GAA4735092.1"/>
    <property type="molecule type" value="Genomic_DNA"/>
</dbReference>
<accession>A0ABP8YQV5</accession>
<dbReference type="Proteomes" id="UP001500956">
    <property type="component" value="Unassembled WGS sequence"/>
</dbReference>
<dbReference type="PANTHER" id="PTHR37938:SF1">
    <property type="entry name" value="BLL0215 PROTEIN"/>
    <property type="match status" value="1"/>
</dbReference>
<evidence type="ECO:0000313" key="4">
    <source>
        <dbReference type="Proteomes" id="UP001500956"/>
    </source>
</evidence>
<comment type="caution">
    <text evidence="3">The sequence shown here is derived from an EMBL/GenBank/DDBJ whole genome shotgun (WGS) entry which is preliminary data.</text>
</comment>
<sequence length="292" mass="31969">MASPDDAVRAHKHLRRYVLNSENVTVATRLHLAKLLEPAATTVAVAVLCAWIHQATDVGGVWVLWLPAVLRLVVRWAEWNYEWFVATDKRLILTYGFVIHKVAMMPLAKVTDMGYTRTPVGQVLGYGRFVMESAGQDQALRQVDYMPDPDQTYRTLVGTIFRPGTPPAKERPAPPPAIVPQGPREPRPTTAELPVVSTDGGGSDSRGGDGAGTDQGRGTAWSPTGAAPRDDGERDRRERRRHTHPDTGGVTIPQPFDTAQDPRSGRRRRRPEPGPRPPSSDGAGTTVPDPFL</sequence>
<organism evidence="3 4">
    <name type="scientific">Isoptericola chiayiensis</name>
    <dbReference type="NCBI Taxonomy" id="579446"/>
    <lineage>
        <taxon>Bacteria</taxon>
        <taxon>Bacillati</taxon>
        <taxon>Actinomycetota</taxon>
        <taxon>Actinomycetes</taxon>
        <taxon>Micrococcales</taxon>
        <taxon>Promicromonosporaceae</taxon>
        <taxon>Isoptericola</taxon>
    </lineage>
</organism>
<protein>
    <recommendedName>
        <fullName evidence="2">YdbS-like PH domain-containing protein</fullName>
    </recommendedName>
</protein>
<dbReference type="RefSeq" id="WP_172153047.1">
    <property type="nucleotide sequence ID" value="NZ_BAABID010000017.1"/>
</dbReference>
<feature type="compositionally biased region" description="Gly residues" evidence="1">
    <location>
        <begin position="199"/>
        <end position="215"/>
    </location>
</feature>
<gene>
    <name evidence="3" type="ORF">GCM10023216_29890</name>
</gene>